<dbReference type="PANTHER" id="PTHR43806">
    <property type="entry name" value="PEPTIDASE S8"/>
    <property type="match status" value="1"/>
</dbReference>
<dbReference type="GO" id="GO:0004252">
    <property type="term" value="F:serine-type endopeptidase activity"/>
    <property type="evidence" value="ECO:0007669"/>
    <property type="project" value="UniProtKB-UniRule"/>
</dbReference>
<feature type="active site" description="Charge relay system" evidence="5">
    <location>
        <position position="53"/>
    </location>
</feature>
<dbReference type="PANTHER" id="PTHR43806:SF11">
    <property type="entry name" value="CEREVISIN-RELATED"/>
    <property type="match status" value="1"/>
</dbReference>
<evidence type="ECO:0000313" key="9">
    <source>
        <dbReference type="Proteomes" id="UP000176349"/>
    </source>
</evidence>
<evidence type="ECO:0000313" key="8">
    <source>
        <dbReference type="EMBL" id="OGY96443.1"/>
    </source>
</evidence>
<dbReference type="InterPro" id="IPR000209">
    <property type="entry name" value="Peptidase_S8/S53_dom"/>
</dbReference>
<keyword evidence="4 5" id="KW-0720">Serine protease</keyword>
<name>A0A1G2C4U9_9BACT</name>
<keyword evidence="2 5" id="KW-0645">Protease</keyword>
<dbReference type="AlphaFoldDB" id="A0A1G2C4U9"/>
<dbReference type="InterPro" id="IPR023827">
    <property type="entry name" value="Peptidase_S8_Asp-AS"/>
</dbReference>
<dbReference type="InterPro" id="IPR023828">
    <property type="entry name" value="Peptidase_S8_Ser-AS"/>
</dbReference>
<evidence type="ECO:0000256" key="4">
    <source>
        <dbReference type="ARBA" id="ARBA00022825"/>
    </source>
</evidence>
<evidence type="ECO:0000256" key="5">
    <source>
        <dbReference type="PROSITE-ProRule" id="PRU01240"/>
    </source>
</evidence>
<organism evidence="8 9">
    <name type="scientific">Candidatus Liptonbacteria bacterium GWC1_60_9</name>
    <dbReference type="NCBI Taxonomy" id="1798645"/>
    <lineage>
        <taxon>Bacteria</taxon>
        <taxon>Candidatus Liptoniibacteriota</taxon>
    </lineage>
</organism>
<evidence type="ECO:0000256" key="1">
    <source>
        <dbReference type="ARBA" id="ARBA00011073"/>
    </source>
</evidence>
<evidence type="ECO:0000256" key="2">
    <source>
        <dbReference type="ARBA" id="ARBA00022670"/>
    </source>
</evidence>
<feature type="active site" description="Charge relay system" evidence="5">
    <location>
        <position position="87"/>
    </location>
</feature>
<dbReference type="Proteomes" id="UP000176349">
    <property type="component" value="Unassembled WGS sequence"/>
</dbReference>
<proteinExistence type="inferred from homology"/>
<evidence type="ECO:0000256" key="3">
    <source>
        <dbReference type="ARBA" id="ARBA00022801"/>
    </source>
</evidence>
<dbReference type="PROSITE" id="PS00138">
    <property type="entry name" value="SUBTILASE_SER"/>
    <property type="match status" value="1"/>
</dbReference>
<comment type="caution">
    <text evidence="8">The sequence shown here is derived from an EMBL/GenBank/DDBJ whole genome shotgun (WGS) entry which is preliminary data.</text>
</comment>
<dbReference type="InterPro" id="IPR036852">
    <property type="entry name" value="Peptidase_S8/S53_dom_sf"/>
</dbReference>
<feature type="active site" description="Charge relay system" evidence="5">
    <location>
        <position position="298"/>
    </location>
</feature>
<dbReference type="PROSITE" id="PS00136">
    <property type="entry name" value="SUBTILASE_ASP"/>
    <property type="match status" value="1"/>
</dbReference>
<dbReference type="InterPro" id="IPR015500">
    <property type="entry name" value="Peptidase_S8_subtilisin-rel"/>
</dbReference>
<feature type="domain" description="Peptidase S8/S53" evidence="7">
    <location>
        <begin position="47"/>
        <end position="346"/>
    </location>
</feature>
<dbReference type="PRINTS" id="PR00723">
    <property type="entry name" value="SUBTILISIN"/>
</dbReference>
<dbReference type="SUPFAM" id="SSF52743">
    <property type="entry name" value="Subtilisin-like"/>
    <property type="match status" value="1"/>
</dbReference>
<dbReference type="GO" id="GO:0006508">
    <property type="term" value="P:proteolysis"/>
    <property type="evidence" value="ECO:0007669"/>
    <property type="project" value="UniProtKB-KW"/>
</dbReference>
<dbReference type="Gene3D" id="3.40.50.200">
    <property type="entry name" value="Peptidase S8/S53 domain"/>
    <property type="match status" value="1"/>
</dbReference>
<keyword evidence="3 5" id="KW-0378">Hydrolase</keyword>
<dbReference type="InterPro" id="IPR050131">
    <property type="entry name" value="Peptidase_S8_subtilisin-like"/>
</dbReference>
<accession>A0A1G2C4U9</accession>
<dbReference type="PROSITE" id="PS51892">
    <property type="entry name" value="SUBTILASE"/>
    <property type="match status" value="1"/>
</dbReference>
<dbReference type="Pfam" id="PF00082">
    <property type="entry name" value="Peptidase_S8"/>
    <property type="match status" value="1"/>
</dbReference>
<protein>
    <recommendedName>
        <fullName evidence="7">Peptidase S8/S53 domain-containing protein</fullName>
    </recommendedName>
</protein>
<reference evidence="8 9" key="1">
    <citation type="journal article" date="2016" name="Nat. Commun.">
        <title>Thousands of microbial genomes shed light on interconnected biogeochemical processes in an aquifer system.</title>
        <authorList>
            <person name="Anantharaman K."/>
            <person name="Brown C.T."/>
            <person name="Hug L.A."/>
            <person name="Sharon I."/>
            <person name="Castelle C.J."/>
            <person name="Probst A.J."/>
            <person name="Thomas B.C."/>
            <person name="Singh A."/>
            <person name="Wilkins M.J."/>
            <person name="Karaoz U."/>
            <person name="Brodie E.L."/>
            <person name="Williams K.H."/>
            <person name="Hubbard S.S."/>
            <person name="Banfield J.F."/>
        </authorList>
    </citation>
    <scope>NUCLEOTIDE SEQUENCE [LARGE SCALE GENOMIC DNA]</scope>
</reference>
<evidence type="ECO:0000259" key="7">
    <source>
        <dbReference type="Pfam" id="PF00082"/>
    </source>
</evidence>
<dbReference type="GO" id="GO:0005615">
    <property type="term" value="C:extracellular space"/>
    <property type="evidence" value="ECO:0007669"/>
    <property type="project" value="TreeGrafter"/>
</dbReference>
<dbReference type="EMBL" id="MHKV01000045">
    <property type="protein sequence ID" value="OGY96443.1"/>
    <property type="molecule type" value="Genomic_DNA"/>
</dbReference>
<comment type="similarity">
    <text evidence="1 5 6">Belongs to the peptidase S8 family.</text>
</comment>
<sequence>MQAQAAFNFDLENLRNQDSFLTKAYDVIKIQNAWEFIRNNIANLLPVSIGIVDTGIDANHQEFNNPKVDFGSSPTTALMDSSAPKGHGTQVIGIIGANNVLGSGGALSVDSLQMNGIVSGALEETQYKLEVENFNVATTTQSSGVFAALENALRRNPSVVNMSFGAPKCSATSLAKECYKTDADFIDAFGAYTKVFNALENQDVLFVAAAGNWDIDTRLNVLPATIRLPNLITIGATDLDDKRATFFPLTDLKSNFGSDVDISAPGVSVYAPKPGNTYDIPRRILGVPVPGLGFSGTSASAPMVTGVAGILKAIKPMLTPLDIKRILIRTADPVRTGEPTKRLGTGCYLNPNSPVFTGCRLNALRAVQAAFGIRYIDDFEALSLGPLKNQGGWFFSPATAPNFVVQDAVVSEGNKAVKGQCTAPCPTDQVIGKSIPGPASAAVPIEPITNTTAFTTISFDMRVESGLGQVLATDAFFRNVFIVFQNPDGGIFLVDGIGSSTLLRAGAELGTWYHLDVHVDLENQRVRARIDDGPWSAFVPFLAPITSIDHVHLRVGSGLTPTLVDTVAYYDSIYVTVQEP</sequence>
<gene>
    <name evidence="8" type="ORF">A2128_02565</name>
</gene>
<evidence type="ECO:0000256" key="6">
    <source>
        <dbReference type="RuleBase" id="RU003355"/>
    </source>
</evidence>